<evidence type="ECO:0000256" key="6">
    <source>
        <dbReference type="ARBA" id="ARBA00023136"/>
    </source>
</evidence>
<evidence type="ECO:0000256" key="8">
    <source>
        <dbReference type="SAM" id="MobiDB-lite"/>
    </source>
</evidence>
<feature type="region of interest" description="Disordered" evidence="8">
    <location>
        <begin position="265"/>
        <end position="325"/>
    </location>
</feature>
<dbReference type="InterPro" id="IPR050487">
    <property type="entry name" value="FtsQ_DivIB"/>
</dbReference>
<feature type="compositionally biased region" description="Acidic residues" evidence="8">
    <location>
        <begin position="274"/>
        <end position="287"/>
    </location>
</feature>
<feature type="domain" description="POTRA" evidence="10">
    <location>
        <begin position="53"/>
        <end position="122"/>
    </location>
</feature>
<gene>
    <name evidence="11" type="ORF">IAA83_10815</name>
</gene>
<keyword evidence="2" id="KW-1003">Cell membrane</keyword>
<dbReference type="AlphaFoldDB" id="A0A9D1FBQ8"/>
<name>A0A9D1FBQ8_9FIRM</name>
<dbReference type="Pfam" id="PF03799">
    <property type="entry name" value="FtsQ_DivIB_C"/>
    <property type="match status" value="1"/>
</dbReference>
<dbReference type="InterPro" id="IPR005548">
    <property type="entry name" value="Cell_div_FtsQ/DivIB_C"/>
</dbReference>
<evidence type="ECO:0000313" key="11">
    <source>
        <dbReference type="EMBL" id="HIS65839.1"/>
    </source>
</evidence>
<evidence type="ECO:0000256" key="4">
    <source>
        <dbReference type="ARBA" id="ARBA00022692"/>
    </source>
</evidence>
<feature type="compositionally biased region" description="Low complexity" evidence="8">
    <location>
        <begin position="300"/>
        <end position="318"/>
    </location>
</feature>
<reference evidence="11" key="2">
    <citation type="journal article" date="2021" name="PeerJ">
        <title>Extensive microbial diversity within the chicken gut microbiome revealed by metagenomics and culture.</title>
        <authorList>
            <person name="Gilroy R."/>
            <person name="Ravi A."/>
            <person name="Getino M."/>
            <person name="Pursley I."/>
            <person name="Horton D.L."/>
            <person name="Alikhan N.F."/>
            <person name="Baker D."/>
            <person name="Gharbi K."/>
            <person name="Hall N."/>
            <person name="Watson M."/>
            <person name="Adriaenssens E.M."/>
            <person name="Foster-Nyarko E."/>
            <person name="Jarju S."/>
            <person name="Secka A."/>
            <person name="Antonio M."/>
            <person name="Oren A."/>
            <person name="Chaudhuri R.R."/>
            <person name="La Ragione R."/>
            <person name="Hildebrand F."/>
            <person name="Pallen M.J."/>
        </authorList>
    </citation>
    <scope>NUCLEOTIDE SEQUENCE</scope>
    <source>
        <strain evidence="11">ChiBcec16-1751</strain>
    </source>
</reference>
<dbReference type="Gene3D" id="3.10.20.310">
    <property type="entry name" value="membrane protein fhac"/>
    <property type="match status" value="1"/>
</dbReference>
<evidence type="ECO:0000256" key="7">
    <source>
        <dbReference type="ARBA" id="ARBA00023306"/>
    </source>
</evidence>
<dbReference type="Proteomes" id="UP000886741">
    <property type="component" value="Unassembled WGS sequence"/>
</dbReference>
<evidence type="ECO:0000313" key="12">
    <source>
        <dbReference type="Proteomes" id="UP000886741"/>
    </source>
</evidence>
<feature type="transmembrane region" description="Helical" evidence="9">
    <location>
        <begin position="31"/>
        <end position="53"/>
    </location>
</feature>
<dbReference type="PROSITE" id="PS51779">
    <property type="entry name" value="POTRA"/>
    <property type="match status" value="1"/>
</dbReference>
<dbReference type="InterPro" id="IPR013685">
    <property type="entry name" value="POTRA_FtsQ_type"/>
</dbReference>
<evidence type="ECO:0000256" key="1">
    <source>
        <dbReference type="ARBA" id="ARBA00004370"/>
    </source>
</evidence>
<comment type="subcellular location">
    <subcellularLocation>
        <location evidence="1">Membrane</location>
    </subcellularLocation>
</comment>
<evidence type="ECO:0000256" key="5">
    <source>
        <dbReference type="ARBA" id="ARBA00022989"/>
    </source>
</evidence>
<keyword evidence="3" id="KW-0132">Cell division</keyword>
<organism evidence="11 12">
    <name type="scientific">Candidatus Avoscillospira avistercoris</name>
    <dbReference type="NCBI Taxonomy" id="2840707"/>
    <lineage>
        <taxon>Bacteria</taxon>
        <taxon>Bacillati</taxon>
        <taxon>Bacillota</taxon>
        <taxon>Clostridia</taxon>
        <taxon>Eubacteriales</taxon>
        <taxon>Oscillospiraceae</taxon>
        <taxon>Oscillospiraceae incertae sedis</taxon>
        <taxon>Candidatus Avoscillospira</taxon>
    </lineage>
</organism>
<keyword evidence="4 9" id="KW-0812">Transmembrane</keyword>
<dbReference type="GO" id="GO:0005886">
    <property type="term" value="C:plasma membrane"/>
    <property type="evidence" value="ECO:0007669"/>
    <property type="project" value="TreeGrafter"/>
</dbReference>
<keyword evidence="5 9" id="KW-1133">Transmembrane helix</keyword>
<reference evidence="11" key="1">
    <citation type="submission" date="2020-10" db="EMBL/GenBank/DDBJ databases">
        <authorList>
            <person name="Gilroy R."/>
        </authorList>
    </citation>
    <scope>NUCLEOTIDE SEQUENCE</scope>
    <source>
        <strain evidence="11">ChiBcec16-1751</strain>
    </source>
</reference>
<comment type="caution">
    <text evidence="11">The sequence shown here is derived from an EMBL/GenBank/DDBJ whole genome shotgun (WGS) entry which is preliminary data.</text>
</comment>
<evidence type="ECO:0000256" key="2">
    <source>
        <dbReference type="ARBA" id="ARBA00022475"/>
    </source>
</evidence>
<evidence type="ECO:0000256" key="9">
    <source>
        <dbReference type="SAM" id="Phobius"/>
    </source>
</evidence>
<keyword evidence="6 9" id="KW-0472">Membrane</keyword>
<evidence type="ECO:0000256" key="3">
    <source>
        <dbReference type="ARBA" id="ARBA00022618"/>
    </source>
</evidence>
<dbReference type="InterPro" id="IPR034746">
    <property type="entry name" value="POTRA"/>
</dbReference>
<dbReference type="EMBL" id="DVJJ01000167">
    <property type="protein sequence ID" value="HIS65839.1"/>
    <property type="molecule type" value="Genomic_DNA"/>
</dbReference>
<proteinExistence type="predicted"/>
<protein>
    <submittedName>
        <fullName evidence="11">FtsQ-type POTRA domain-containing protein</fullName>
    </submittedName>
</protein>
<feature type="region of interest" description="Disordered" evidence="8">
    <location>
        <begin position="1"/>
        <end position="25"/>
    </location>
</feature>
<dbReference type="GO" id="GO:0051301">
    <property type="term" value="P:cell division"/>
    <property type="evidence" value="ECO:0007669"/>
    <property type="project" value="UniProtKB-KW"/>
</dbReference>
<dbReference type="PANTHER" id="PTHR37820">
    <property type="entry name" value="CELL DIVISION PROTEIN DIVIB"/>
    <property type="match status" value="1"/>
</dbReference>
<dbReference type="PANTHER" id="PTHR37820:SF1">
    <property type="entry name" value="CELL DIVISION PROTEIN FTSQ"/>
    <property type="match status" value="1"/>
</dbReference>
<sequence>MEQGRYNGPSGGTSVRRPPTGGQRRYSRSGVLARIFVMLLVVAIFIFCAAIFFKITDIVVEGNNLYTDEEVVYASGLALGDNLLAVSRGTVAGRIQASLPYVEDVQVGRALPGTVTVTVRESDAVYAVYAANGTVWLMNSSGKLLEQASPGASSYPWLVGVTVQTPQAGDQAVCAETEGLDAALTVIQLLEATDYLPKIVEIDVTKPYDMILRYESLYEIHLGGVDQMEYKMRYLTAILADSQIAEGGIIDLTLEKENAAVFKPWSSTVSVPETPEESTGETTEESDGQTPEESTEDTGEPSSSESQEPTETGEETGTADNSAEN</sequence>
<evidence type="ECO:0000259" key="10">
    <source>
        <dbReference type="PROSITE" id="PS51779"/>
    </source>
</evidence>
<accession>A0A9D1FBQ8</accession>
<dbReference type="Pfam" id="PF08478">
    <property type="entry name" value="POTRA_1"/>
    <property type="match status" value="1"/>
</dbReference>
<keyword evidence="7" id="KW-0131">Cell cycle</keyword>